<evidence type="ECO:0000256" key="3">
    <source>
        <dbReference type="ARBA" id="ARBA00023163"/>
    </source>
</evidence>
<keyword evidence="2" id="KW-0238">DNA-binding</keyword>
<dbReference type="SUPFAM" id="SSF46689">
    <property type="entry name" value="Homeodomain-like"/>
    <property type="match status" value="2"/>
</dbReference>
<evidence type="ECO:0000256" key="1">
    <source>
        <dbReference type="ARBA" id="ARBA00023015"/>
    </source>
</evidence>
<gene>
    <name evidence="5" type="ORF">JRJ22_01150</name>
</gene>
<dbReference type="PANTHER" id="PTHR43280">
    <property type="entry name" value="ARAC-FAMILY TRANSCRIPTIONAL REGULATOR"/>
    <property type="match status" value="1"/>
</dbReference>
<protein>
    <submittedName>
        <fullName evidence="5">Helix-turn-helix transcriptional regulator</fullName>
    </submittedName>
</protein>
<dbReference type="InterPro" id="IPR009057">
    <property type="entry name" value="Homeodomain-like_sf"/>
</dbReference>
<dbReference type="RefSeq" id="WP_206102773.1">
    <property type="nucleotide sequence ID" value="NZ_CP070969.1"/>
</dbReference>
<dbReference type="PANTHER" id="PTHR43280:SF2">
    <property type="entry name" value="HTH-TYPE TRANSCRIPTIONAL REGULATOR EXSA"/>
    <property type="match status" value="1"/>
</dbReference>
<proteinExistence type="predicted"/>
<dbReference type="EMBL" id="CP070969">
    <property type="protein sequence ID" value="QSF45310.1"/>
    <property type="molecule type" value="Genomic_DNA"/>
</dbReference>
<dbReference type="PROSITE" id="PS01124">
    <property type="entry name" value="HTH_ARAC_FAMILY_2"/>
    <property type="match status" value="1"/>
</dbReference>
<organism evidence="5 6">
    <name type="scientific">Paenibacillus tianjinensis</name>
    <dbReference type="NCBI Taxonomy" id="2810347"/>
    <lineage>
        <taxon>Bacteria</taxon>
        <taxon>Bacillati</taxon>
        <taxon>Bacillota</taxon>
        <taxon>Bacilli</taxon>
        <taxon>Bacillales</taxon>
        <taxon>Paenibacillaceae</taxon>
        <taxon>Paenibacillus</taxon>
    </lineage>
</organism>
<accession>A0ABX7LFN6</accession>
<evidence type="ECO:0000256" key="2">
    <source>
        <dbReference type="ARBA" id="ARBA00023125"/>
    </source>
</evidence>
<name>A0ABX7LFN6_9BACL</name>
<keyword evidence="1" id="KW-0805">Transcription regulation</keyword>
<dbReference type="SMART" id="SM00342">
    <property type="entry name" value="HTH_ARAC"/>
    <property type="match status" value="1"/>
</dbReference>
<keyword evidence="3" id="KW-0804">Transcription</keyword>
<dbReference type="Proteomes" id="UP000663452">
    <property type="component" value="Chromosome"/>
</dbReference>
<keyword evidence="6" id="KW-1185">Reference proteome</keyword>
<dbReference type="Gene3D" id="1.10.10.60">
    <property type="entry name" value="Homeodomain-like"/>
    <property type="match status" value="2"/>
</dbReference>
<sequence length="321" mass="36793">MDLVNDLQWTTEVNAVDFVTIGREVHSGYRLPLSFAEHESCIEDTRGHGRWSLVLIEKGAGILSSGGLQTPFTSPVILCINEHEHVELNVSSGIPVKSVYFDPLVVNSKFNFDNVHNPHGDFSNTEEQDLYLLQPFIRRSLEYPCISTIDTANAQHISKLLVQMNQTLVAQSDLNWPCRSRSLLLEVLILLSKLINQEESLSESEDTEPCDRVNDILIYLHTNYSNKITLNELSRMFHVNRTTLNHQFSQLTNLSVIDYLIKYRVQIAATLLRDTLLPVAEIMERTGFHNTTHFWRIFKKHTALSPSSYRKQNCWMYVSGE</sequence>
<feature type="domain" description="HTH araC/xylS-type" evidence="4">
    <location>
        <begin position="214"/>
        <end position="312"/>
    </location>
</feature>
<evidence type="ECO:0000313" key="6">
    <source>
        <dbReference type="Proteomes" id="UP000663452"/>
    </source>
</evidence>
<evidence type="ECO:0000259" key="4">
    <source>
        <dbReference type="PROSITE" id="PS01124"/>
    </source>
</evidence>
<evidence type="ECO:0000313" key="5">
    <source>
        <dbReference type="EMBL" id="QSF45310.1"/>
    </source>
</evidence>
<dbReference type="Pfam" id="PF12833">
    <property type="entry name" value="HTH_18"/>
    <property type="match status" value="1"/>
</dbReference>
<reference evidence="5 6" key="1">
    <citation type="submission" date="2021-02" db="EMBL/GenBank/DDBJ databases">
        <title>Paenibacillus tianjinensis sp. nov.</title>
        <authorList>
            <person name="Liu H."/>
        </authorList>
    </citation>
    <scope>NUCLEOTIDE SEQUENCE [LARGE SCALE GENOMIC DNA]</scope>
    <source>
        <strain evidence="5 6">TB2019</strain>
    </source>
</reference>
<dbReference type="InterPro" id="IPR018060">
    <property type="entry name" value="HTH_AraC"/>
</dbReference>